<comment type="subcellular location">
    <subcellularLocation>
        <location evidence="2">Cell membrane</location>
        <topology evidence="2">Multi-pass membrane protein</topology>
    </subcellularLocation>
</comment>
<organism evidence="11">
    <name type="scientific">Odontella aurita</name>
    <dbReference type="NCBI Taxonomy" id="265563"/>
    <lineage>
        <taxon>Eukaryota</taxon>
        <taxon>Sar</taxon>
        <taxon>Stramenopiles</taxon>
        <taxon>Ochrophyta</taxon>
        <taxon>Bacillariophyta</taxon>
        <taxon>Mediophyceae</taxon>
        <taxon>Biddulphiophycidae</taxon>
        <taxon>Eupodiscales</taxon>
        <taxon>Odontellaceae</taxon>
        <taxon>Odontella</taxon>
    </lineage>
</organism>
<evidence type="ECO:0000256" key="3">
    <source>
        <dbReference type="ARBA" id="ARBA00022475"/>
    </source>
</evidence>
<evidence type="ECO:0000256" key="10">
    <source>
        <dbReference type="SAM" id="Phobius"/>
    </source>
</evidence>
<evidence type="ECO:0000256" key="8">
    <source>
        <dbReference type="ARBA" id="ARBA00035585"/>
    </source>
</evidence>
<gene>
    <name evidence="11" type="ORF">OAUR00152_LOCUS18353</name>
</gene>
<feature type="region of interest" description="Disordered" evidence="9">
    <location>
        <begin position="45"/>
        <end position="64"/>
    </location>
</feature>
<dbReference type="PANTHER" id="PTHR28259:SF1">
    <property type="entry name" value="FLUORIDE EXPORT PROTEIN 1-RELATED"/>
    <property type="match status" value="1"/>
</dbReference>
<evidence type="ECO:0000256" key="6">
    <source>
        <dbReference type="ARBA" id="ARBA00023136"/>
    </source>
</evidence>
<feature type="transmembrane region" description="Helical" evidence="10">
    <location>
        <begin position="585"/>
        <end position="602"/>
    </location>
</feature>
<keyword evidence="3" id="KW-1003">Cell membrane</keyword>
<dbReference type="GO" id="GO:1903425">
    <property type="term" value="F:fluoride transmembrane transporter activity"/>
    <property type="evidence" value="ECO:0007669"/>
    <property type="project" value="TreeGrafter"/>
</dbReference>
<dbReference type="EMBL" id="HBKQ01027092">
    <property type="protein sequence ID" value="CAE2245144.1"/>
    <property type="molecule type" value="Transcribed_RNA"/>
</dbReference>
<protein>
    <recommendedName>
        <fullName evidence="12">Fluoride ion transporter CrcB</fullName>
    </recommendedName>
</protein>
<dbReference type="InterPro" id="IPR003691">
    <property type="entry name" value="FluC"/>
</dbReference>
<comment type="similarity">
    <text evidence="7">Belongs to the fluoride channel Fluc/FEX (TC 1.A.43) family.</text>
</comment>
<feature type="transmembrane region" description="Helical" evidence="10">
    <location>
        <begin position="651"/>
        <end position="671"/>
    </location>
</feature>
<name>A0A7S4J026_9STRA</name>
<keyword evidence="6 10" id="KW-0472">Membrane</keyword>
<proteinExistence type="inferred from homology"/>
<evidence type="ECO:0000256" key="5">
    <source>
        <dbReference type="ARBA" id="ARBA00022989"/>
    </source>
</evidence>
<feature type="region of interest" description="Disordered" evidence="9">
    <location>
        <begin position="1"/>
        <end position="20"/>
    </location>
</feature>
<feature type="region of interest" description="Disordered" evidence="9">
    <location>
        <begin position="430"/>
        <end position="449"/>
    </location>
</feature>
<accession>A0A7S4J026</accession>
<dbReference type="Pfam" id="PF02537">
    <property type="entry name" value="CRCB"/>
    <property type="match status" value="2"/>
</dbReference>
<feature type="transmembrane region" description="Helical" evidence="10">
    <location>
        <begin position="319"/>
        <end position="338"/>
    </location>
</feature>
<comment type="function">
    <text evidence="1">Fluoride channel required for the rapid expulsion of cytoplasmic fluoride.</text>
</comment>
<evidence type="ECO:0008006" key="12">
    <source>
        <dbReference type="Google" id="ProtNLM"/>
    </source>
</evidence>
<feature type="compositionally biased region" description="Basic residues" evidence="9">
    <location>
        <begin position="435"/>
        <end position="445"/>
    </location>
</feature>
<dbReference type="AlphaFoldDB" id="A0A7S4J026"/>
<reference evidence="11" key="1">
    <citation type="submission" date="2021-01" db="EMBL/GenBank/DDBJ databases">
        <authorList>
            <person name="Corre E."/>
            <person name="Pelletier E."/>
            <person name="Niang G."/>
            <person name="Scheremetjew M."/>
            <person name="Finn R."/>
            <person name="Kale V."/>
            <person name="Holt S."/>
            <person name="Cochrane G."/>
            <person name="Meng A."/>
            <person name="Brown T."/>
            <person name="Cohen L."/>
        </authorList>
    </citation>
    <scope>NUCLEOTIDE SEQUENCE</scope>
    <source>
        <strain evidence="11">Isolate 1302-5</strain>
    </source>
</reference>
<evidence type="ECO:0000256" key="4">
    <source>
        <dbReference type="ARBA" id="ARBA00022692"/>
    </source>
</evidence>
<feature type="compositionally biased region" description="Basic residues" evidence="9">
    <location>
        <begin position="517"/>
        <end position="532"/>
    </location>
</feature>
<sequence length="747" mass="79986">MTAARTPRARNGAKGGGFADGKISGTASEVAMASAAAAAALAAGGTKPAGTSEGEGHLPSFGYKEDGDGGLDIVPAVSWGTNHPLSHVFGRRRNGSPVRLSADDGHRDLENTAAVGGTGLLTSDEEGREVAEAASVLPAASNDEERTLRTNASRGTYGTRNTALSLFTILPRVDPETLLYLSAFAILGETVRVFAGRLFGVDCELYGTGSASFVDDWFGVGARHVCVTSTGTSERMGGAAFADLPANILGCFVMGIMTLSSDWPVVPWLRGDHPLQSNDAIHLAIRTGLCGSLTTFASWNTQMVAMMDGTGLPSGSRVLSALFGYLIGLQCAVASFLFGRHVGVYLNRWRNPHLAETDAAAGPHATAIRRSRRRSVNSAILRHRRRMRRGQSTSLAVTERHANTRTGEANGRVSEDEVVRKKGLRDALDGAVEHLRRKNDRRKRGGEREAARFSLALAASKSPSSSVSGGGKPRSRSDSKGSSGGGHSSTRSKSTAQRGNRRVDGQQQQSQRSSAPGRKKDHPTTRRHRRREHAPSSSSGDGRRRRGNHAQDHFPPNIIVLPSAGEVLSATDALRRLPFRLCNHRAAPFLLVLSILALYAYGDAVTGTPFYRTMWLSALFTPPGAVLRWKLSVWNGRLRGESRRWIPAGTLAANVLGCLVSAGCAAASIGLSRRDDAESWRWTIHCLDAARVGFAGSLSTVSTYVKEVVDITERYSGRNARGYKYAFGTMTLCCLLGLLVYIPVVRM</sequence>
<evidence type="ECO:0000256" key="9">
    <source>
        <dbReference type="SAM" id="MobiDB-lite"/>
    </source>
</evidence>
<evidence type="ECO:0000256" key="2">
    <source>
        <dbReference type="ARBA" id="ARBA00004651"/>
    </source>
</evidence>
<evidence type="ECO:0000313" key="11">
    <source>
        <dbReference type="EMBL" id="CAE2245144.1"/>
    </source>
</evidence>
<evidence type="ECO:0000256" key="1">
    <source>
        <dbReference type="ARBA" id="ARBA00002598"/>
    </source>
</evidence>
<keyword evidence="5 10" id="KW-1133">Transmembrane helix</keyword>
<feature type="compositionally biased region" description="Polar residues" evidence="9">
    <location>
        <begin position="505"/>
        <end position="514"/>
    </location>
</feature>
<dbReference type="PANTHER" id="PTHR28259">
    <property type="entry name" value="FLUORIDE EXPORT PROTEIN 1-RELATED"/>
    <property type="match status" value="1"/>
</dbReference>
<feature type="compositionally biased region" description="Low complexity" evidence="9">
    <location>
        <begin position="454"/>
        <end position="467"/>
    </location>
</feature>
<comment type="catalytic activity">
    <reaction evidence="8">
        <text>fluoride(in) = fluoride(out)</text>
        <dbReference type="Rhea" id="RHEA:76159"/>
        <dbReference type="ChEBI" id="CHEBI:17051"/>
    </reaction>
    <physiologicalReaction direction="left-to-right" evidence="8">
        <dbReference type="Rhea" id="RHEA:76160"/>
    </physiologicalReaction>
</comment>
<keyword evidence="4 10" id="KW-0812">Transmembrane</keyword>
<dbReference type="GO" id="GO:0005886">
    <property type="term" value="C:plasma membrane"/>
    <property type="evidence" value="ECO:0007669"/>
    <property type="project" value="UniProtKB-SubCell"/>
</dbReference>
<feature type="region of interest" description="Disordered" evidence="9">
    <location>
        <begin position="454"/>
        <end position="556"/>
    </location>
</feature>
<feature type="region of interest" description="Disordered" evidence="9">
    <location>
        <begin position="385"/>
        <end position="418"/>
    </location>
</feature>
<feature type="transmembrane region" description="Helical" evidence="10">
    <location>
        <begin position="725"/>
        <end position="744"/>
    </location>
</feature>
<evidence type="ECO:0000256" key="7">
    <source>
        <dbReference type="ARBA" id="ARBA00035120"/>
    </source>
</evidence>